<dbReference type="EMBL" id="BATM01000017">
    <property type="protein sequence ID" value="GAD79551.1"/>
    <property type="molecule type" value="Genomic_DNA"/>
</dbReference>
<comment type="caution">
    <text evidence="1">The sequence shown here is derived from an EMBL/GenBank/DDBJ whole genome shotgun (WGS) entry which is preliminary data.</text>
</comment>
<dbReference type="OrthoDB" id="5896883at2"/>
<sequence>MGINNLDKILQLIPTLNYADTKRLNNSVKGKLDENTVGKVIAEREQTVADCAHCHSMSFIKHGVTAKGIQRYRCKDCKKTFCSLTGTPLYKMRKEDKWLAYAALMWDGVSLRRIARHLNINLRTAFFWRHRFLLMPNQSQPTSFTGIIEADEAFLPESFKGCRQMPREPRKRGGGKGHGEESLWLGAVLE</sequence>
<protein>
    <recommendedName>
        <fullName evidence="3">Transposase</fullName>
    </recommendedName>
</protein>
<dbReference type="RefSeq" id="WP_021713260.1">
    <property type="nucleotide sequence ID" value="NZ_BATM01000017.1"/>
</dbReference>
<proteinExistence type="predicted"/>
<dbReference type="AlphaFoldDB" id="U3AHZ3"/>
<name>U3AHZ3_9VIBR</name>
<keyword evidence="2" id="KW-1185">Reference proteome</keyword>
<evidence type="ECO:0008006" key="3">
    <source>
        <dbReference type="Google" id="ProtNLM"/>
    </source>
</evidence>
<evidence type="ECO:0000313" key="1">
    <source>
        <dbReference type="EMBL" id="GAD79551.1"/>
    </source>
</evidence>
<gene>
    <name evidence="1" type="ORF">VEZ01S_17_00380</name>
</gene>
<dbReference type="STRING" id="1219080.VEZ01S_17_00380"/>
<accession>U3AHZ3</accession>
<evidence type="ECO:0000313" key="2">
    <source>
        <dbReference type="Proteomes" id="UP000016562"/>
    </source>
</evidence>
<reference evidence="1 2" key="1">
    <citation type="submission" date="2013-09" db="EMBL/GenBank/DDBJ databases">
        <title>Whole genome shotgun sequence of Vibrio ezurae NBRC 102218.</title>
        <authorList>
            <person name="Yoshida I."/>
            <person name="Hosoyama A."/>
            <person name="Numata M."/>
            <person name="Hashimoto M."/>
            <person name="Hosoyama Y."/>
            <person name="Tsuchikane K."/>
            <person name="Noguchi M."/>
            <person name="Hirakata S."/>
            <person name="Ichikawa N."/>
            <person name="Ohji S."/>
            <person name="Yamazoe A."/>
            <person name="Fujita N."/>
        </authorList>
    </citation>
    <scope>NUCLEOTIDE SEQUENCE [LARGE SCALE GENOMIC DNA]</scope>
    <source>
        <strain evidence="1 2">NBRC 102218</strain>
    </source>
</reference>
<organism evidence="1 2">
    <name type="scientific">Vibrio ezurae NBRC 102218</name>
    <dbReference type="NCBI Taxonomy" id="1219080"/>
    <lineage>
        <taxon>Bacteria</taxon>
        <taxon>Pseudomonadati</taxon>
        <taxon>Pseudomonadota</taxon>
        <taxon>Gammaproteobacteria</taxon>
        <taxon>Vibrionales</taxon>
        <taxon>Vibrionaceae</taxon>
        <taxon>Vibrio</taxon>
    </lineage>
</organism>
<dbReference type="eggNOG" id="COG3677">
    <property type="taxonomic scope" value="Bacteria"/>
</dbReference>
<dbReference type="Proteomes" id="UP000016562">
    <property type="component" value="Unassembled WGS sequence"/>
</dbReference>